<protein>
    <submittedName>
        <fullName evidence="15">Peptidase A1 domain-containing protein</fullName>
    </submittedName>
</protein>
<evidence type="ECO:0000256" key="10">
    <source>
        <dbReference type="PIRSR" id="PIRSR601461-1"/>
    </source>
</evidence>
<dbReference type="Pfam" id="PF00026">
    <property type="entry name" value="Asp"/>
    <property type="match status" value="2"/>
</dbReference>
<dbReference type="SUPFAM" id="SSF50630">
    <property type="entry name" value="Acid proteases"/>
    <property type="match status" value="1"/>
</dbReference>
<comment type="subcellular location">
    <subcellularLocation>
        <location evidence="1">Secreted</location>
    </subcellularLocation>
</comment>
<evidence type="ECO:0000256" key="12">
    <source>
        <dbReference type="RuleBase" id="RU000454"/>
    </source>
</evidence>
<dbReference type="InterPro" id="IPR034164">
    <property type="entry name" value="Pepsin-like_dom"/>
</dbReference>
<evidence type="ECO:0000256" key="5">
    <source>
        <dbReference type="ARBA" id="ARBA00022729"/>
    </source>
</evidence>
<keyword evidence="8 11" id="KW-1015">Disulfide bond</keyword>
<name>A0A0K0EW89_STRVS</name>
<dbReference type="PRINTS" id="PR00792">
    <property type="entry name" value="PEPSIN"/>
</dbReference>
<feature type="disulfide bond" evidence="11">
    <location>
        <begin position="106"/>
        <end position="173"/>
    </location>
</feature>
<dbReference type="STRING" id="75913.A0A0K0EW89"/>
<dbReference type="GO" id="GO:0006508">
    <property type="term" value="P:proteolysis"/>
    <property type="evidence" value="ECO:0007669"/>
    <property type="project" value="UniProtKB-KW"/>
</dbReference>
<dbReference type="InterPro" id="IPR021109">
    <property type="entry name" value="Peptidase_aspartic_dom_sf"/>
</dbReference>
<dbReference type="InterPro" id="IPR033121">
    <property type="entry name" value="PEPTIDASE_A1"/>
</dbReference>
<evidence type="ECO:0000259" key="13">
    <source>
        <dbReference type="PROSITE" id="PS51767"/>
    </source>
</evidence>
<dbReference type="AlphaFoldDB" id="A0A0K0EW89"/>
<reference evidence="14" key="1">
    <citation type="submission" date="2014-07" db="EMBL/GenBank/DDBJ databases">
        <authorList>
            <person name="Martin A.A"/>
            <person name="De Silva N."/>
        </authorList>
    </citation>
    <scope>NUCLEOTIDE SEQUENCE</scope>
</reference>
<organism evidence="14 15">
    <name type="scientific">Strongyloides venezuelensis</name>
    <name type="common">Threadworm</name>
    <dbReference type="NCBI Taxonomy" id="75913"/>
    <lineage>
        <taxon>Eukaryota</taxon>
        <taxon>Metazoa</taxon>
        <taxon>Ecdysozoa</taxon>
        <taxon>Nematoda</taxon>
        <taxon>Chromadorea</taxon>
        <taxon>Rhabditida</taxon>
        <taxon>Tylenchina</taxon>
        <taxon>Panagrolaimomorpha</taxon>
        <taxon>Strongyloidoidea</taxon>
        <taxon>Strongyloididae</taxon>
        <taxon>Strongyloides</taxon>
    </lineage>
</organism>
<reference evidence="15" key="2">
    <citation type="submission" date="2015-08" db="UniProtKB">
        <authorList>
            <consortium name="WormBaseParasite"/>
        </authorList>
    </citation>
    <scope>IDENTIFICATION</scope>
</reference>
<keyword evidence="14" id="KW-1185">Reference proteome</keyword>
<evidence type="ECO:0000256" key="4">
    <source>
        <dbReference type="ARBA" id="ARBA00022670"/>
    </source>
</evidence>
<proteinExistence type="inferred from homology"/>
<sequence length="454" mass="50998">MVLKLLLFFLFLSNIIVAIIKVPIVLKSPLRHKLIREKKYTHYLLYREAISNYHSKKYVNDKYIQPVEDVQDMIYMANISIGTPPQYFKVVLDTGSANLWIPDSTCKYNLPEMRRSFIPIYKNLPECPSICNVVDYHSCPHLCDPGCCKKQYKKLLKNIFTLMNYQYSDDRNCKSKAHFDNSKSLTYIKNGTTFKIRYGTGSASGYQGSDIVCLTPTALCIPNQDFGQATQLAQFFSDTPIDGILGLAFKSIAVNKITPPIINAYDLGLLEKPIFTVYMGHFGLKDEQKGGTFTYGGLDTDNCGDIIAYEKLTSPTYWQFNIKGVSFDMFSDTTTSTAISDTGTSLISGPKGVVDIIGEKVGATFDVSLQTWVVDCNYNGPPITFKIGDNSYEIPVTNYVLPIDGDICEFGLFSLEGMRYGPTWILGDPFIRSYCQIHNFVDKSIGFAKPKILI</sequence>
<evidence type="ECO:0000313" key="15">
    <source>
        <dbReference type="WBParaSite" id="SVE_0078800.1"/>
    </source>
</evidence>
<evidence type="ECO:0000313" key="14">
    <source>
        <dbReference type="Proteomes" id="UP000035680"/>
    </source>
</evidence>
<dbReference type="PANTHER" id="PTHR47966:SF45">
    <property type="entry name" value="PEPTIDASE A1 DOMAIN-CONTAINING PROTEIN"/>
    <property type="match status" value="1"/>
</dbReference>
<feature type="active site" evidence="10">
    <location>
        <position position="93"/>
    </location>
</feature>
<dbReference type="GO" id="GO:0004190">
    <property type="term" value="F:aspartic-type endopeptidase activity"/>
    <property type="evidence" value="ECO:0007669"/>
    <property type="project" value="UniProtKB-KW"/>
</dbReference>
<dbReference type="Gene3D" id="2.40.70.10">
    <property type="entry name" value="Acid Proteases"/>
    <property type="match status" value="2"/>
</dbReference>
<keyword evidence="6 12" id="KW-0064">Aspartyl protease</keyword>
<dbReference type="WBParaSite" id="SVE_0078800.1">
    <property type="protein sequence ID" value="SVE_0078800.1"/>
    <property type="gene ID" value="SVE_0078800"/>
</dbReference>
<evidence type="ECO:0000256" key="7">
    <source>
        <dbReference type="ARBA" id="ARBA00022801"/>
    </source>
</evidence>
<dbReference type="PROSITE" id="PS51767">
    <property type="entry name" value="PEPTIDASE_A1"/>
    <property type="match status" value="1"/>
</dbReference>
<dbReference type="InterPro" id="IPR001461">
    <property type="entry name" value="Aspartic_peptidase_A1"/>
</dbReference>
<accession>A0A0K0EW89</accession>
<keyword evidence="4 12" id="KW-0645">Protease</keyword>
<dbReference type="FunFam" id="2.40.70.10:FF:000058">
    <property type="entry name" value="ASpartyl Protease"/>
    <property type="match status" value="1"/>
</dbReference>
<comment type="similarity">
    <text evidence="2 12">Belongs to the peptidase A1 family.</text>
</comment>
<dbReference type="InterPro" id="IPR001969">
    <property type="entry name" value="Aspartic_peptidase_AS"/>
</dbReference>
<evidence type="ECO:0000256" key="3">
    <source>
        <dbReference type="ARBA" id="ARBA00022525"/>
    </source>
</evidence>
<keyword evidence="3" id="KW-0964">Secreted</keyword>
<dbReference type="PANTHER" id="PTHR47966">
    <property type="entry name" value="BETA-SITE APP-CLEAVING ENZYME, ISOFORM A-RELATED"/>
    <property type="match status" value="1"/>
</dbReference>
<feature type="active site" evidence="10">
    <location>
        <position position="341"/>
    </location>
</feature>
<dbReference type="PROSITE" id="PS00141">
    <property type="entry name" value="ASP_PROTEASE"/>
    <property type="match status" value="2"/>
</dbReference>
<feature type="domain" description="Peptidase A1" evidence="13">
    <location>
        <begin position="75"/>
        <end position="448"/>
    </location>
</feature>
<dbReference type="GO" id="GO:0005576">
    <property type="term" value="C:extracellular region"/>
    <property type="evidence" value="ECO:0007669"/>
    <property type="project" value="UniProtKB-SubCell"/>
</dbReference>
<keyword evidence="9" id="KW-0325">Glycoprotein</keyword>
<evidence type="ECO:0000256" key="9">
    <source>
        <dbReference type="ARBA" id="ARBA00023180"/>
    </source>
</evidence>
<evidence type="ECO:0000256" key="11">
    <source>
        <dbReference type="PIRSR" id="PIRSR601461-2"/>
    </source>
</evidence>
<evidence type="ECO:0000256" key="2">
    <source>
        <dbReference type="ARBA" id="ARBA00007447"/>
    </source>
</evidence>
<dbReference type="GO" id="GO:0005764">
    <property type="term" value="C:lysosome"/>
    <property type="evidence" value="ECO:0007669"/>
    <property type="project" value="TreeGrafter"/>
</dbReference>
<evidence type="ECO:0000256" key="1">
    <source>
        <dbReference type="ARBA" id="ARBA00004613"/>
    </source>
</evidence>
<dbReference type="Proteomes" id="UP000035680">
    <property type="component" value="Unassembled WGS sequence"/>
</dbReference>
<keyword evidence="7 12" id="KW-0378">Hydrolase</keyword>
<keyword evidence="5" id="KW-0732">Signal</keyword>
<evidence type="ECO:0000256" key="8">
    <source>
        <dbReference type="ARBA" id="ARBA00023157"/>
    </source>
</evidence>
<dbReference type="CDD" id="cd05471">
    <property type="entry name" value="pepsin_like"/>
    <property type="match status" value="1"/>
</dbReference>
<evidence type="ECO:0000256" key="6">
    <source>
        <dbReference type="ARBA" id="ARBA00022750"/>
    </source>
</evidence>